<sequence>MGAGSNEQAGASFQRLILEKNGLQMQQQPQAAAEAGLAAPDPRATDQGGGSAVGSSGSGSAGDSDEQVQAAPAAEERQAALAAEELQALQEGPSFAEDGEEGAGEQAWDEQQQRSGTAAAEQQVQGGEGGGEEAQAEVGQQGADEELEIWDSSIEEEQQQDSAQGSRHHRAPDQRQLRCAVVNNRPWHLDVAAGLAYAFQAAGCNVTLYLPTKNIFGIKEVMEGWFLGAHYPAGNVLDDAYQARSACPATTAAAAAHYDVFALATFPEAHTTVLDALMHAALPRRNTARRLAQRFVAVVHNADFLLRRRKPARWARFVAMQRVHRDVWQRRDRWPKPQLRRLQLLTLAPSTSTYLTALLEQWALSSRGPAGTVTVPWIAPLAPWLPSFAPGAGFGRAEGSTGAAPDVSTLSDRLFSGSHTHRHLCIQGILDPQRRDYAAAFEAVSHPAVLAQLARRDESLLLLGHVSSQRALAIPRHLAGVARNISGLPYRDYYDTLSRCRAILPAFASEIYLVSKTSSTIATAINVGTPLVADSRVRGAYSFLSRQAVVAYQPPSGAPSPDIAETARLDSQQYLWMDADVMLGGGGPFSSDEHWSKEEEEEEEQEGPSEEQEEAGVPEEEEGGEQHAGSGGLGGGIEVGHDAGAATLRRARRLAGYLASTAGQELSGSSGDGSNAQEEEEEEEEEEVVGEGEELPEEGSYAAALLRLFERGASSAAHAATRRLKARLMQHNRQVAARILQEAVQLAAELAEGEPEGWTAEPEEEAGGVAGAAAAVSFPAAQAGAATQ</sequence>
<feature type="compositionally biased region" description="Acidic residues" evidence="1">
    <location>
        <begin position="598"/>
        <end position="623"/>
    </location>
</feature>
<feature type="region of interest" description="Disordered" evidence="1">
    <location>
        <begin position="751"/>
        <end position="772"/>
    </location>
</feature>
<feature type="compositionally biased region" description="Polar residues" evidence="1">
    <location>
        <begin position="661"/>
        <end position="676"/>
    </location>
</feature>
<dbReference type="OrthoDB" id="549336at2759"/>
<feature type="compositionally biased region" description="Gly residues" evidence="1">
    <location>
        <begin position="629"/>
        <end position="638"/>
    </location>
</feature>
<evidence type="ECO:0000313" key="2">
    <source>
        <dbReference type="EMBL" id="EFN53328.1"/>
    </source>
</evidence>
<dbReference type="KEGG" id="cvr:CHLNCDRAFT_137046"/>
<evidence type="ECO:0000256" key="1">
    <source>
        <dbReference type="SAM" id="MobiDB-lite"/>
    </source>
</evidence>
<feature type="compositionally biased region" description="Gly residues" evidence="1">
    <location>
        <begin position="47"/>
        <end position="60"/>
    </location>
</feature>
<organism evidence="3">
    <name type="scientific">Chlorella variabilis</name>
    <name type="common">Green alga</name>
    <dbReference type="NCBI Taxonomy" id="554065"/>
    <lineage>
        <taxon>Eukaryota</taxon>
        <taxon>Viridiplantae</taxon>
        <taxon>Chlorophyta</taxon>
        <taxon>core chlorophytes</taxon>
        <taxon>Trebouxiophyceae</taxon>
        <taxon>Chlorellales</taxon>
        <taxon>Chlorellaceae</taxon>
        <taxon>Chlorella clade</taxon>
        <taxon>Chlorella</taxon>
    </lineage>
</organism>
<evidence type="ECO:0000313" key="3">
    <source>
        <dbReference type="Proteomes" id="UP000008141"/>
    </source>
</evidence>
<dbReference type="InParanoid" id="E1ZLV5"/>
<feature type="compositionally biased region" description="Acidic residues" evidence="1">
    <location>
        <begin position="677"/>
        <end position="697"/>
    </location>
</feature>
<dbReference type="RefSeq" id="XP_005845430.1">
    <property type="nucleotide sequence ID" value="XM_005845368.1"/>
</dbReference>
<proteinExistence type="predicted"/>
<feature type="compositionally biased region" description="Low complexity" evidence="1">
    <location>
        <begin position="67"/>
        <end position="91"/>
    </location>
</feature>
<dbReference type="EMBL" id="GL433852">
    <property type="protein sequence ID" value="EFN53328.1"/>
    <property type="molecule type" value="Genomic_DNA"/>
</dbReference>
<reference evidence="2 3" key="1">
    <citation type="journal article" date="2010" name="Plant Cell">
        <title>The Chlorella variabilis NC64A genome reveals adaptation to photosymbiosis, coevolution with viruses, and cryptic sex.</title>
        <authorList>
            <person name="Blanc G."/>
            <person name="Duncan G."/>
            <person name="Agarkova I."/>
            <person name="Borodovsky M."/>
            <person name="Gurnon J."/>
            <person name="Kuo A."/>
            <person name="Lindquist E."/>
            <person name="Lucas S."/>
            <person name="Pangilinan J."/>
            <person name="Polle J."/>
            <person name="Salamov A."/>
            <person name="Terry A."/>
            <person name="Yamada T."/>
            <person name="Dunigan D.D."/>
            <person name="Grigoriev I.V."/>
            <person name="Claverie J.M."/>
            <person name="Van Etten J.L."/>
        </authorList>
    </citation>
    <scope>NUCLEOTIDE SEQUENCE [LARGE SCALE GENOMIC DNA]</scope>
    <source>
        <strain evidence="2 3">NC64A</strain>
    </source>
</reference>
<feature type="region of interest" description="Disordered" evidence="1">
    <location>
        <begin position="660"/>
        <end position="697"/>
    </location>
</feature>
<feature type="region of interest" description="Disordered" evidence="1">
    <location>
        <begin position="586"/>
        <end position="640"/>
    </location>
</feature>
<name>E1ZLV5_CHLVA</name>
<dbReference type="eggNOG" id="ENOG502RYIU">
    <property type="taxonomic scope" value="Eukaryota"/>
</dbReference>
<dbReference type="Proteomes" id="UP000008141">
    <property type="component" value="Unassembled WGS sequence"/>
</dbReference>
<dbReference type="GeneID" id="17352809"/>
<feature type="region of interest" description="Disordered" evidence="1">
    <location>
        <begin position="154"/>
        <end position="173"/>
    </location>
</feature>
<accession>E1ZLV5</accession>
<feature type="compositionally biased region" description="Acidic residues" evidence="1">
    <location>
        <begin position="751"/>
        <end position="766"/>
    </location>
</feature>
<protein>
    <submittedName>
        <fullName evidence="2">Uncharacterized protein</fullName>
    </submittedName>
</protein>
<keyword evidence="3" id="KW-1185">Reference proteome</keyword>
<feature type="compositionally biased region" description="Low complexity" evidence="1">
    <location>
        <begin position="24"/>
        <end position="42"/>
    </location>
</feature>
<dbReference type="AlphaFoldDB" id="E1ZLV5"/>
<gene>
    <name evidence="2" type="ORF">CHLNCDRAFT_137046</name>
</gene>
<feature type="region of interest" description="Disordered" evidence="1">
    <location>
        <begin position="20"/>
        <end position="143"/>
    </location>
</feature>